<dbReference type="CDD" id="cd05172">
    <property type="entry name" value="PIKKc_DNA-PK"/>
    <property type="match status" value="1"/>
</dbReference>
<dbReference type="GO" id="GO:0000723">
    <property type="term" value="P:telomere maintenance"/>
    <property type="evidence" value="ECO:0007669"/>
    <property type="project" value="TreeGrafter"/>
</dbReference>
<evidence type="ECO:0000256" key="2">
    <source>
        <dbReference type="ARBA" id="ARBA00012513"/>
    </source>
</evidence>
<evidence type="ECO:0000256" key="3">
    <source>
        <dbReference type="ARBA" id="ARBA00018077"/>
    </source>
</evidence>
<reference evidence="15" key="1">
    <citation type="journal article" date="2020" name="Cell">
        <title>Large-Scale Comparative Analyses of Tick Genomes Elucidate Their Genetic Diversity and Vector Capacities.</title>
        <authorList>
            <consortium name="Tick Genome and Microbiome Consortium (TIGMIC)"/>
            <person name="Jia N."/>
            <person name="Wang J."/>
            <person name="Shi W."/>
            <person name="Du L."/>
            <person name="Sun Y."/>
            <person name="Zhan W."/>
            <person name="Jiang J.F."/>
            <person name="Wang Q."/>
            <person name="Zhang B."/>
            <person name="Ji P."/>
            <person name="Bell-Sakyi L."/>
            <person name="Cui X.M."/>
            <person name="Yuan T.T."/>
            <person name="Jiang B.G."/>
            <person name="Yang W.F."/>
            <person name="Lam T.T."/>
            <person name="Chang Q.C."/>
            <person name="Ding S.J."/>
            <person name="Wang X.J."/>
            <person name="Zhu J.G."/>
            <person name="Ruan X.D."/>
            <person name="Zhao L."/>
            <person name="Wei J.T."/>
            <person name="Ye R.Z."/>
            <person name="Que T.C."/>
            <person name="Du C.H."/>
            <person name="Zhou Y.H."/>
            <person name="Cheng J.X."/>
            <person name="Dai P.F."/>
            <person name="Guo W.B."/>
            <person name="Han X.H."/>
            <person name="Huang E.J."/>
            <person name="Li L.F."/>
            <person name="Wei W."/>
            <person name="Gao Y.C."/>
            <person name="Liu J.Z."/>
            <person name="Shao H.Z."/>
            <person name="Wang X."/>
            <person name="Wang C.C."/>
            <person name="Yang T.C."/>
            <person name="Huo Q.B."/>
            <person name="Li W."/>
            <person name="Chen H.Y."/>
            <person name="Chen S.E."/>
            <person name="Zhou L.G."/>
            <person name="Ni X.B."/>
            <person name="Tian J.H."/>
            <person name="Sheng Y."/>
            <person name="Liu T."/>
            <person name="Pan Y.S."/>
            <person name="Xia L.Y."/>
            <person name="Li J."/>
            <person name="Zhao F."/>
            <person name="Cao W.C."/>
        </authorList>
    </citation>
    <scope>NUCLEOTIDE SEQUENCE</scope>
    <source>
        <strain evidence="15">Rmic-2018</strain>
    </source>
</reference>
<dbReference type="GO" id="GO:0005524">
    <property type="term" value="F:ATP binding"/>
    <property type="evidence" value="ECO:0007669"/>
    <property type="project" value="UniProtKB-KW"/>
</dbReference>
<gene>
    <name evidence="15" type="ORF">HPB51_021648</name>
</gene>
<dbReference type="InterPro" id="IPR018936">
    <property type="entry name" value="PI3/4_kinase_CS"/>
</dbReference>
<protein>
    <recommendedName>
        <fullName evidence="3">DNA-dependent protein kinase catalytic subunit</fullName>
        <ecNumber evidence="2">2.7.11.1</ecNumber>
    </recommendedName>
</protein>
<evidence type="ECO:0000259" key="14">
    <source>
        <dbReference type="PROSITE" id="PS51190"/>
    </source>
</evidence>
<keyword evidence="10" id="KW-0067">ATP-binding</keyword>
<dbReference type="PANTHER" id="PTHR11139">
    <property type="entry name" value="ATAXIA TELANGIECTASIA MUTATED ATM -RELATED"/>
    <property type="match status" value="1"/>
</dbReference>
<keyword evidence="5" id="KW-0597">Phosphoprotein</keyword>
<comment type="subcellular location">
    <subcellularLocation>
        <location evidence="1">Nucleus</location>
        <location evidence="1">Nucleolus</location>
    </subcellularLocation>
</comment>
<dbReference type="PANTHER" id="PTHR11139:SF68">
    <property type="entry name" value="DNA-DEPENDENT PROTEIN KINASE CATALYTIC SUBUNIT"/>
    <property type="match status" value="1"/>
</dbReference>
<dbReference type="InterPro" id="IPR000403">
    <property type="entry name" value="PI3/4_kinase_cat_dom"/>
</dbReference>
<accession>A0A9J6EUD3</accession>
<dbReference type="FunFam" id="3.30.1010.10:FF:000013">
    <property type="entry name" value="Protein kinase, DNA-activated, catalytic subunit"/>
    <property type="match status" value="1"/>
</dbReference>
<dbReference type="SMART" id="SM00146">
    <property type="entry name" value="PI3Kc"/>
    <property type="match status" value="1"/>
</dbReference>
<evidence type="ECO:0000313" key="16">
    <source>
        <dbReference type="Proteomes" id="UP000821866"/>
    </source>
</evidence>
<dbReference type="EC" id="2.7.11.1" evidence="2"/>
<evidence type="ECO:0000256" key="5">
    <source>
        <dbReference type="ARBA" id="ARBA00022553"/>
    </source>
</evidence>
<dbReference type="GO" id="GO:0005730">
    <property type="term" value="C:nucleolus"/>
    <property type="evidence" value="ECO:0007669"/>
    <property type="project" value="UniProtKB-SubCell"/>
</dbReference>
<keyword evidence="16" id="KW-1185">Reference proteome</keyword>
<dbReference type="SMART" id="SM01343">
    <property type="entry name" value="FATC"/>
    <property type="match status" value="1"/>
</dbReference>
<dbReference type="Proteomes" id="UP000821866">
    <property type="component" value="Chromosome 10"/>
</dbReference>
<evidence type="ECO:0000256" key="1">
    <source>
        <dbReference type="ARBA" id="ARBA00004604"/>
    </source>
</evidence>
<evidence type="ECO:0000256" key="9">
    <source>
        <dbReference type="ARBA" id="ARBA00022777"/>
    </source>
</evidence>
<evidence type="ECO:0000313" key="15">
    <source>
        <dbReference type="EMBL" id="KAH8038091.1"/>
    </source>
</evidence>
<dbReference type="InterPro" id="IPR036940">
    <property type="entry name" value="PI3/4_kinase_cat_sf"/>
</dbReference>
<reference evidence="15" key="2">
    <citation type="submission" date="2021-09" db="EMBL/GenBank/DDBJ databases">
        <authorList>
            <person name="Jia N."/>
            <person name="Wang J."/>
            <person name="Shi W."/>
            <person name="Du L."/>
            <person name="Sun Y."/>
            <person name="Zhan W."/>
            <person name="Jiang J."/>
            <person name="Wang Q."/>
            <person name="Zhang B."/>
            <person name="Ji P."/>
            <person name="Sakyi L.B."/>
            <person name="Cui X."/>
            <person name="Yuan T."/>
            <person name="Jiang B."/>
            <person name="Yang W."/>
            <person name="Lam T.T.-Y."/>
            <person name="Chang Q."/>
            <person name="Ding S."/>
            <person name="Wang X."/>
            <person name="Zhu J."/>
            <person name="Ruan X."/>
            <person name="Zhao L."/>
            <person name="Wei J."/>
            <person name="Que T."/>
            <person name="Du C."/>
            <person name="Cheng J."/>
            <person name="Dai P."/>
            <person name="Han X."/>
            <person name="Huang E."/>
            <person name="Gao Y."/>
            <person name="Liu J."/>
            <person name="Shao H."/>
            <person name="Ye R."/>
            <person name="Li L."/>
            <person name="Wei W."/>
            <person name="Wang X."/>
            <person name="Wang C."/>
            <person name="Huo Q."/>
            <person name="Li W."/>
            <person name="Guo W."/>
            <person name="Chen H."/>
            <person name="Chen S."/>
            <person name="Zhou L."/>
            <person name="Zhou L."/>
            <person name="Ni X."/>
            <person name="Tian J."/>
            <person name="Zhou Y."/>
            <person name="Sheng Y."/>
            <person name="Liu T."/>
            <person name="Pan Y."/>
            <person name="Xia L."/>
            <person name="Li J."/>
            <person name="Zhao F."/>
            <person name="Cao W."/>
        </authorList>
    </citation>
    <scope>NUCLEOTIDE SEQUENCE</scope>
    <source>
        <strain evidence="15">Rmic-2018</strain>
        <tissue evidence="15">Larvae</tissue>
    </source>
</reference>
<dbReference type="PROSITE" id="PS00915">
    <property type="entry name" value="PI3_4_KINASE_1"/>
    <property type="match status" value="1"/>
</dbReference>
<evidence type="ECO:0000256" key="10">
    <source>
        <dbReference type="ARBA" id="ARBA00022840"/>
    </source>
</evidence>
<comment type="caution">
    <text evidence="15">The sequence shown here is derived from an EMBL/GenBank/DDBJ whole genome shotgun (WGS) entry which is preliminary data.</text>
</comment>
<evidence type="ECO:0000256" key="12">
    <source>
        <dbReference type="ARBA" id="ARBA00023242"/>
    </source>
</evidence>
<evidence type="ECO:0000256" key="7">
    <source>
        <dbReference type="ARBA" id="ARBA00022741"/>
    </source>
</evidence>
<keyword evidence="7" id="KW-0547">Nucleotide-binding</keyword>
<name>A0A9J6EUD3_RHIMP</name>
<dbReference type="Pfam" id="PF00454">
    <property type="entry name" value="PI3_PI4_kinase"/>
    <property type="match status" value="1"/>
</dbReference>
<feature type="domain" description="PI3K/PI4K catalytic" evidence="13">
    <location>
        <begin position="452"/>
        <end position="783"/>
    </location>
</feature>
<evidence type="ECO:0000256" key="6">
    <source>
        <dbReference type="ARBA" id="ARBA00022679"/>
    </source>
</evidence>
<dbReference type="InterPro" id="IPR011009">
    <property type="entry name" value="Kinase-like_dom_sf"/>
</dbReference>
<dbReference type="GO" id="GO:0008630">
    <property type="term" value="P:intrinsic apoptotic signaling pathway in response to DNA damage"/>
    <property type="evidence" value="ECO:0007669"/>
    <property type="project" value="TreeGrafter"/>
</dbReference>
<organism evidence="15 16">
    <name type="scientific">Rhipicephalus microplus</name>
    <name type="common">Cattle tick</name>
    <name type="synonym">Boophilus microplus</name>
    <dbReference type="NCBI Taxonomy" id="6941"/>
    <lineage>
        <taxon>Eukaryota</taxon>
        <taxon>Metazoa</taxon>
        <taxon>Ecdysozoa</taxon>
        <taxon>Arthropoda</taxon>
        <taxon>Chelicerata</taxon>
        <taxon>Arachnida</taxon>
        <taxon>Acari</taxon>
        <taxon>Parasitiformes</taxon>
        <taxon>Ixodida</taxon>
        <taxon>Ixodoidea</taxon>
        <taxon>Ixodidae</taxon>
        <taxon>Rhipicephalinae</taxon>
        <taxon>Rhipicephalus</taxon>
        <taxon>Boophilus</taxon>
    </lineage>
</organism>
<dbReference type="PROSITE" id="PS50290">
    <property type="entry name" value="PI3_4_KINASE_3"/>
    <property type="match status" value="1"/>
</dbReference>
<keyword evidence="6" id="KW-0808">Transferase</keyword>
<evidence type="ECO:0000256" key="11">
    <source>
        <dbReference type="ARBA" id="ARBA00023204"/>
    </source>
</evidence>
<dbReference type="Gene3D" id="1.10.1070.11">
    <property type="entry name" value="Phosphatidylinositol 3-/4-kinase, catalytic domain"/>
    <property type="match status" value="1"/>
</dbReference>
<keyword evidence="4" id="KW-0723">Serine/threonine-protein kinase</keyword>
<dbReference type="SUPFAM" id="SSF56112">
    <property type="entry name" value="Protein kinase-like (PK-like)"/>
    <property type="match status" value="1"/>
</dbReference>
<dbReference type="InterPro" id="IPR037706">
    <property type="entry name" value="DNA-PK_dom"/>
</dbReference>
<dbReference type="InterPro" id="IPR050517">
    <property type="entry name" value="DDR_Repair_Kinase"/>
</dbReference>
<dbReference type="VEuPathDB" id="VectorBase:LOC119180381"/>
<dbReference type="Pfam" id="PF02260">
    <property type="entry name" value="FATC"/>
    <property type="match status" value="1"/>
</dbReference>
<evidence type="ECO:0000256" key="8">
    <source>
        <dbReference type="ARBA" id="ARBA00022763"/>
    </source>
</evidence>
<keyword evidence="8" id="KW-0227">DNA damage</keyword>
<dbReference type="PROSITE" id="PS51190">
    <property type="entry name" value="FATC"/>
    <property type="match status" value="1"/>
</dbReference>
<dbReference type="Gene3D" id="3.30.1010.10">
    <property type="entry name" value="Phosphatidylinositol 3-kinase Catalytic Subunit, Chain A, domain 4"/>
    <property type="match status" value="1"/>
</dbReference>
<dbReference type="AlphaFoldDB" id="A0A9J6EUD3"/>
<evidence type="ECO:0000256" key="4">
    <source>
        <dbReference type="ARBA" id="ARBA00022527"/>
    </source>
</evidence>
<keyword evidence="9" id="KW-0418">Kinase</keyword>
<dbReference type="PROSITE" id="PS00916">
    <property type="entry name" value="PI3_4_KINASE_2"/>
    <property type="match status" value="1"/>
</dbReference>
<dbReference type="GO" id="GO:0006302">
    <property type="term" value="P:double-strand break repair"/>
    <property type="evidence" value="ECO:0007669"/>
    <property type="project" value="UniProtKB-ARBA"/>
</dbReference>
<keyword evidence="12" id="KW-0539">Nucleus</keyword>
<keyword evidence="11" id="KW-0234">DNA repair</keyword>
<dbReference type="InterPro" id="IPR003152">
    <property type="entry name" value="FATC_dom"/>
</dbReference>
<evidence type="ECO:0000259" key="13">
    <source>
        <dbReference type="PROSITE" id="PS50290"/>
    </source>
</evidence>
<dbReference type="GO" id="GO:0004677">
    <property type="term" value="F:DNA-dependent protein kinase activity"/>
    <property type="evidence" value="ECO:0007669"/>
    <property type="project" value="InterPro"/>
</dbReference>
<proteinExistence type="predicted"/>
<dbReference type="EMBL" id="JABSTU010000002">
    <property type="protein sequence ID" value="KAH8038091.1"/>
    <property type="molecule type" value="Genomic_DNA"/>
</dbReference>
<sequence>MSVFIPCLRVRCFFVKSLKHPVPKEKALLLNAFANAMLQQENVPSALRAVVEIEQMRLSGQLGDWADWRYVETYCAMLRRASENEPLPKQIAAHMRMLDKVDAAADDMALDVVHSTKYKMLKGWLMAGLSKVLRAGGQMTADQKAALKLSGSEKQPVTMRSVCDEALHQHLAAIAVEEVSPELKADAHMSLAIFCSSILQAEKTGTCARSCVTCSKVPCWMFLRWISQILALLDKEVGPFLFDIVDSVARHYPNALIYPFRVSSSAYTFECPKTKKACQNFVGRLQQAMDKVPLVNDFIKALELLQFPEIAFKDWYESVKDALNEKQGPASIKELFKKIVSQLLVCSRDSSRRSSWSRVYQRFSENMKEKVIAAFGTQGEKLAAMTPKKFQEQYNRLMSGYKPSEAPKALKDISPWLSHFSSLDQEHSLEIPGQYTGKGRPMPEYHVKIFGFDESIRVLQSKQRPCRITIRGDDEKEYRFLVKTGEDLRQDDRIEQIFTVMNDLLRKDPVCRSRHLQLVTYSVVPLTHRVGLIQWLDDTMVMEEFLRQGLTTEEQDDIFNPFSSNTRNKVPGSYKLHSVDDYMKAYETQSCSKAATSRYLSCLRPASKLALRKALLSLSSCPEAFFALRSRFVSSHATISIAHWVLGIGDRHLGNFLVGTKTGLEIGIDFGYAFGVATQFLPVPELMPFRLTPMYMALVEPFEKGGTMACSMHYTLQALRSGSRSLLDMMDVFVQEPTIDWLEMAVVAPLLESGIHFLRGSDYARNADEKKGQATAALDWYPRQKVDIVRQKLEGHHPSYILRDELKLGKGNNSYFASMETVCLGASGPHGEFRRQFSGTDKLTPQQQVECLIEQATDPAILGLTWRGWQPWR</sequence>
<feature type="domain" description="FATC" evidence="14">
    <location>
        <begin position="841"/>
        <end position="873"/>
    </location>
</feature>